<sequence length="466" mass="52823">MPPATKDLAMLADAKVKAAKLQERKEEVETKYRTDLESLANACMESFIRPLLFNIYDLYNFAFHDCVMGSVTPDTLTVNHDPSWIYTTLASTDSGPEWKKANYPKRQLGRANFEYVITFDPDDNSVDIANGTFVPRATYQAMIPLINANNNVAVIFHSLEHVGSPVSDEIRHQLKVYGWYLHQVVDFCLYACDAAWQEGKMSLAFVPFDLYEYIDIFVRAKTHLPTAFERIGYQNRYEVPWHALLAPESDVQMDGNHPLVALLLQDRLHQCPFNIDSANSWEWFHINHSNEIKMIYAHVKEYLDRSQDLAVALDGDESLEECRRNMDVRVDPNVPTRDILCTRLVEQLLGAKKEVCKARKALAVATKRVSVLEKRIQASEATPPGSPRRHVSAPQRSPSRQRQVSTPSVPGAPSPHNNTPRPPTPGSSRPPADAPPRREAITPGPNHSREDWEKVQDMLSDVNVIW</sequence>
<name>A0AAW0FY53_9APHY</name>
<proteinExistence type="predicted"/>
<organism evidence="2 3">
    <name type="scientific">Cerrena zonata</name>
    <dbReference type="NCBI Taxonomy" id="2478898"/>
    <lineage>
        <taxon>Eukaryota</taxon>
        <taxon>Fungi</taxon>
        <taxon>Dikarya</taxon>
        <taxon>Basidiomycota</taxon>
        <taxon>Agaricomycotina</taxon>
        <taxon>Agaricomycetes</taxon>
        <taxon>Polyporales</taxon>
        <taxon>Cerrenaceae</taxon>
        <taxon>Cerrena</taxon>
    </lineage>
</organism>
<reference evidence="2 3" key="1">
    <citation type="submission" date="2022-09" db="EMBL/GenBank/DDBJ databases">
        <authorList>
            <person name="Palmer J.M."/>
        </authorList>
    </citation>
    <scope>NUCLEOTIDE SEQUENCE [LARGE SCALE GENOMIC DNA]</scope>
    <source>
        <strain evidence="2 3">DSM 7382</strain>
    </source>
</reference>
<dbReference type="Proteomes" id="UP001385951">
    <property type="component" value="Unassembled WGS sequence"/>
</dbReference>
<feature type="region of interest" description="Disordered" evidence="1">
    <location>
        <begin position="375"/>
        <end position="454"/>
    </location>
</feature>
<evidence type="ECO:0000313" key="3">
    <source>
        <dbReference type="Proteomes" id="UP001385951"/>
    </source>
</evidence>
<comment type="caution">
    <text evidence="2">The sequence shown here is derived from an EMBL/GenBank/DDBJ whole genome shotgun (WGS) entry which is preliminary data.</text>
</comment>
<gene>
    <name evidence="2" type="ORF">QCA50_012566</name>
</gene>
<dbReference type="AlphaFoldDB" id="A0AAW0FY53"/>
<evidence type="ECO:0000256" key="1">
    <source>
        <dbReference type="SAM" id="MobiDB-lite"/>
    </source>
</evidence>
<dbReference type="EMBL" id="JASBNA010000026">
    <property type="protein sequence ID" value="KAK7684242.1"/>
    <property type="molecule type" value="Genomic_DNA"/>
</dbReference>
<keyword evidence="3" id="KW-1185">Reference proteome</keyword>
<protein>
    <submittedName>
        <fullName evidence="2">Uncharacterized protein</fullName>
    </submittedName>
</protein>
<evidence type="ECO:0000313" key="2">
    <source>
        <dbReference type="EMBL" id="KAK7684242.1"/>
    </source>
</evidence>
<accession>A0AAW0FY53</accession>
<feature type="compositionally biased region" description="Polar residues" evidence="1">
    <location>
        <begin position="394"/>
        <end position="408"/>
    </location>
</feature>